<dbReference type="KEGG" id="tae:TepiRe1_2840"/>
<sequence length="64" mass="7257">MLILIVIFCGGLQWAVTDRPYIVDNPCGIYGKPDMLVIHVLYEMFTLINHLLHHRAADRVVGGH</sequence>
<organism evidence="1 2">
    <name type="scientific">Tepidanaerobacter acetatoxydans (strain DSM 21804 / JCM 16047 / Re1)</name>
    <dbReference type="NCBI Taxonomy" id="1209989"/>
    <lineage>
        <taxon>Bacteria</taxon>
        <taxon>Bacillati</taxon>
        <taxon>Bacillota</taxon>
        <taxon>Clostridia</taxon>
        <taxon>Thermosediminibacterales</taxon>
        <taxon>Tepidanaerobacteraceae</taxon>
        <taxon>Tepidanaerobacter</taxon>
    </lineage>
</organism>
<dbReference type="Proteomes" id="UP000010802">
    <property type="component" value="Chromosome"/>
</dbReference>
<dbReference type="AlphaFoldDB" id="U4QLD8"/>
<accession>U4QLD8</accession>
<proteinExistence type="predicted"/>
<keyword evidence="2" id="KW-1185">Reference proteome</keyword>
<name>U4QLD8_TEPAE</name>
<evidence type="ECO:0000313" key="2">
    <source>
        <dbReference type="Proteomes" id="UP000010802"/>
    </source>
</evidence>
<reference evidence="2" key="1">
    <citation type="journal article" date="2013" name="Genome Announc.">
        <title>First genome sequence of a syntrophic acetate-oxidizing bacterium, Tepidanaerobacter acetatoxydans strain Re1.</title>
        <authorList>
            <person name="Manzoor S."/>
            <person name="Bongcam-Rudloff E."/>
            <person name="Schnurer A."/>
            <person name="Muller B."/>
        </authorList>
    </citation>
    <scope>NUCLEOTIDE SEQUENCE [LARGE SCALE GENOMIC DNA]</scope>
    <source>
        <strain evidence="2">Re1</strain>
    </source>
</reference>
<dbReference type="EMBL" id="HF563609">
    <property type="protein sequence ID" value="CDI41096.1"/>
    <property type="molecule type" value="Genomic_DNA"/>
</dbReference>
<dbReference type="HOGENOM" id="CLU_2866304_0_0_9"/>
<gene>
    <name evidence="1" type="ordered locus">TEPIRE1_2840</name>
</gene>
<evidence type="ECO:0000313" key="1">
    <source>
        <dbReference type="EMBL" id="CDI41096.1"/>
    </source>
</evidence>
<protein>
    <submittedName>
        <fullName evidence="1">Uncharacterized protein</fullName>
    </submittedName>
</protein>